<dbReference type="STRING" id="9643.ENSUAMP00000029423"/>
<evidence type="ECO:0000256" key="2">
    <source>
        <dbReference type="ARBA" id="ARBA00022803"/>
    </source>
</evidence>
<reference evidence="4" key="2">
    <citation type="submission" date="2025-08" db="UniProtKB">
        <authorList>
            <consortium name="Ensembl"/>
        </authorList>
    </citation>
    <scope>IDENTIFICATION</scope>
</reference>
<dbReference type="AlphaFoldDB" id="A0A452SAS5"/>
<evidence type="ECO:0000313" key="4">
    <source>
        <dbReference type="Ensembl" id="ENSUAMP00000029423.1"/>
    </source>
</evidence>
<organism evidence="4 5">
    <name type="scientific">Ursus americanus</name>
    <name type="common">American black bear</name>
    <name type="synonym">Euarctos americanus</name>
    <dbReference type="NCBI Taxonomy" id="9643"/>
    <lineage>
        <taxon>Eukaryota</taxon>
        <taxon>Metazoa</taxon>
        <taxon>Chordata</taxon>
        <taxon>Craniata</taxon>
        <taxon>Vertebrata</taxon>
        <taxon>Euteleostomi</taxon>
        <taxon>Mammalia</taxon>
        <taxon>Eutheria</taxon>
        <taxon>Laurasiatheria</taxon>
        <taxon>Carnivora</taxon>
        <taxon>Caniformia</taxon>
        <taxon>Ursidae</taxon>
        <taxon>Ursus</taxon>
    </lineage>
</organism>
<dbReference type="Ensembl" id="ENSUAMT00000032835.1">
    <property type="protein sequence ID" value="ENSUAMP00000029423.1"/>
    <property type="gene ID" value="ENSUAMG00000022668.1"/>
</dbReference>
<dbReference type="Pfam" id="PF12569">
    <property type="entry name" value="NatA_aux_su"/>
    <property type="match status" value="1"/>
</dbReference>
<keyword evidence="1" id="KW-0677">Repeat</keyword>
<name>A0A452SAS5_URSAM</name>
<reference evidence="5" key="1">
    <citation type="submission" date="2016-06" db="EMBL/GenBank/DDBJ databases">
        <title>De novo assembly and RNA-Seq shows season-dependent expression and editing in black bear kidneys.</title>
        <authorList>
            <person name="Korstanje R."/>
            <person name="Srivastava A."/>
            <person name="Sarsani V.K."/>
            <person name="Sheehan S.M."/>
            <person name="Seger R.L."/>
            <person name="Barter M.E."/>
            <person name="Lindqvist C."/>
            <person name="Brody L.C."/>
            <person name="Mullikin J.C."/>
        </authorList>
    </citation>
    <scope>NUCLEOTIDE SEQUENCE [LARGE SCALE GENOMIC DNA]</scope>
</reference>
<feature type="compositionally biased region" description="Basic and acidic residues" evidence="3">
    <location>
        <begin position="77"/>
        <end position="92"/>
    </location>
</feature>
<dbReference type="GeneTree" id="ENSGT00950000183174"/>
<accession>A0A452SAS5</accession>
<dbReference type="Gene3D" id="1.25.40.1010">
    <property type="match status" value="1"/>
</dbReference>
<feature type="compositionally biased region" description="Basic residues" evidence="3">
    <location>
        <begin position="66"/>
        <end position="75"/>
    </location>
</feature>
<keyword evidence="5" id="KW-1185">Reference proteome</keyword>
<evidence type="ECO:0000256" key="3">
    <source>
        <dbReference type="SAM" id="MobiDB-lite"/>
    </source>
</evidence>
<sequence length="306" mass="35478">MRKITLRSYVDLLKLEDVLRQHPFYFKAARIAIEIYLKLHDNPLTDENKEHEADTANMSDKELKKLRNKQRRAQKKAQIEEEKKNAEKEKQQRNQKKKKDDDDEEIGGPKEELIPEKLAKVETPLEEAIKFLTPLKNLVKNKIETHLFAFEIYFRKGRHLGYSGPDKIDHLPHSVCPCMLHFIFERIEDKMLVLLWNKADFLFSSLLAAKMVYYLDPSSQKRAIELATTLDESLTNRNLQTCMEVLEALCDGSLGDCKEAAEVYRANCHKLFPYALAFMPPGYEEDMKITVNGDSSAETEELANEI</sequence>
<feature type="compositionally biased region" description="Basic and acidic residues" evidence="3">
    <location>
        <begin position="50"/>
        <end position="65"/>
    </location>
</feature>
<evidence type="ECO:0000256" key="1">
    <source>
        <dbReference type="ARBA" id="ARBA00022737"/>
    </source>
</evidence>
<dbReference type="Proteomes" id="UP000291022">
    <property type="component" value="Unassembled WGS sequence"/>
</dbReference>
<keyword evidence="2" id="KW-0802">TPR repeat</keyword>
<evidence type="ECO:0000313" key="5">
    <source>
        <dbReference type="Proteomes" id="UP000291022"/>
    </source>
</evidence>
<protein>
    <recommendedName>
        <fullName evidence="6">N-alpha-acetyltransferase 15, NatA auxiliary subunit</fullName>
    </recommendedName>
</protein>
<proteinExistence type="predicted"/>
<feature type="region of interest" description="Disordered" evidence="3">
    <location>
        <begin position="50"/>
        <end position="113"/>
    </location>
</feature>
<dbReference type="PANTHER" id="PTHR22767">
    <property type="entry name" value="N-TERMINAL ACETYLTRANSFERASE-RELATED"/>
    <property type="match status" value="1"/>
</dbReference>
<dbReference type="InterPro" id="IPR021183">
    <property type="entry name" value="NatA_aux_su"/>
</dbReference>
<dbReference type="GO" id="GO:0031415">
    <property type="term" value="C:NatA complex"/>
    <property type="evidence" value="ECO:0007669"/>
    <property type="project" value="TreeGrafter"/>
</dbReference>
<dbReference type="PANTHER" id="PTHR22767:SF6">
    <property type="entry name" value="N-ALPHA-ACETYLTRANSFERASE 15, NATA AUXILIARY SUBUNIT"/>
    <property type="match status" value="1"/>
</dbReference>
<evidence type="ECO:0008006" key="6">
    <source>
        <dbReference type="Google" id="ProtNLM"/>
    </source>
</evidence>
<reference evidence="4" key="3">
    <citation type="submission" date="2025-09" db="UniProtKB">
        <authorList>
            <consortium name="Ensembl"/>
        </authorList>
    </citation>
    <scope>IDENTIFICATION</scope>
</reference>